<dbReference type="GO" id="GO:0000156">
    <property type="term" value="F:phosphorelay response regulator activity"/>
    <property type="evidence" value="ECO:0007669"/>
    <property type="project" value="TreeGrafter"/>
</dbReference>
<dbReference type="SMART" id="SM00448">
    <property type="entry name" value="REC"/>
    <property type="match status" value="1"/>
</dbReference>
<sequence length="244" mass="27183">MRPHRCDARGVLTRKEVISITIYCVEDDPSVRDLMVYTLNLSGYEAQGFSSADSFWPVLKAAKPDLIILDVMLPGEDGLSILKHLRASSSTAEIPVIMATAKDSEYDTVIGLDLGADDYLSKPFGMMEMISRIKAVLRRTTQNKPELIANGIISIDEEKHIVSVEDKQVLLTLKEYQLLHILLTHPGRVFTRETLLSRVWGMDFAGETRTVDVHIGTLRTKLLQAGSLIKTVRGVGYKMHAADE</sequence>
<dbReference type="InterPro" id="IPR036388">
    <property type="entry name" value="WH-like_DNA-bd_sf"/>
</dbReference>
<dbReference type="PROSITE" id="PS50110">
    <property type="entry name" value="RESPONSE_REGULATORY"/>
    <property type="match status" value="1"/>
</dbReference>
<dbReference type="PANTHER" id="PTHR48111">
    <property type="entry name" value="REGULATOR OF RPOS"/>
    <property type="match status" value="1"/>
</dbReference>
<dbReference type="Gene3D" id="3.40.50.2300">
    <property type="match status" value="1"/>
</dbReference>
<dbReference type="InterPro" id="IPR011006">
    <property type="entry name" value="CheY-like_superfamily"/>
</dbReference>
<gene>
    <name evidence="8" type="ORF">SAMN04489746_1575</name>
</gene>
<dbReference type="PANTHER" id="PTHR48111:SF40">
    <property type="entry name" value="PHOSPHATE REGULON TRANSCRIPTIONAL REGULATORY PROTEIN PHOB"/>
    <property type="match status" value="1"/>
</dbReference>
<evidence type="ECO:0000259" key="6">
    <source>
        <dbReference type="PROSITE" id="PS50110"/>
    </source>
</evidence>
<accession>A0AB38A8G2</accession>
<dbReference type="Gene3D" id="6.10.250.690">
    <property type="match status" value="1"/>
</dbReference>
<evidence type="ECO:0000259" key="7">
    <source>
        <dbReference type="PROSITE" id="PS51755"/>
    </source>
</evidence>
<dbReference type="FunFam" id="1.10.10.10:FF:000018">
    <property type="entry name" value="DNA-binding response regulator ResD"/>
    <property type="match status" value="1"/>
</dbReference>
<dbReference type="GO" id="GO:0032993">
    <property type="term" value="C:protein-DNA complex"/>
    <property type="evidence" value="ECO:0007669"/>
    <property type="project" value="TreeGrafter"/>
</dbReference>
<protein>
    <submittedName>
        <fullName evidence="8">Two-component system, OmpR family, alkaline phosphatase synthesis response regulator PhoP</fullName>
    </submittedName>
</protein>
<keyword evidence="1 4" id="KW-0597">Phosphoprotein</keyword>
<dbReference type="EMBL" id="FNSH01000002">
    <property type="protein sequence ID" value="SEC27126.1"/>
    <property type="molecule type" value="Genomic_DNA"/>
</dbReference>
<dbReference type="InterPro" id="IPR001789">
    <property type="entry name" value="Sig_transdc_resp-reg_receiver"/>
</dbReference>
<feature type="modified residue" description="4-aspartylphosphate" evidence="4">
    <location>
        <position position="70"/>
    </location>
</feature>
<dbReference type="SMART" id="SM00862">
    <property type="entry name" value="Trans_reg_C"/>
    <property type="match status" value="1"/>
</dbReference>
<feature type="domain" description="Response regulatory" evidence="6">
    <location>
        <begin position="21"/>
        <end position="137"/>
    </location>
</feature>
<dbReference type="InterPro" id="IPR016032">
    <property type="entry name" value="Sig_transdc_resp-reg_C-effctor"/>
</dbReference>
<dbReference type="RefSeq" id="WP_002563829.1">
    <property type="nucleotide sequence ID" value="NZ_CALJSN010000005.1"/>
</dbReference>
<comment type="caution">
    <text evidence="8">The sequence shown here is derived from an EMBL/GenBank/DDBJ whole genome shotgun (WGS) entry which is preliminary data.</text>
</comment>
<dbReference type="AlphaFoldDB" id="A0AB38A8G2"/>
<name>A0AB38A8G2_9ACTN</name>
<dbReference type="GO" id="GO:0000976">
    <property type="term" value="F:transcription cis-regulatory region binding"/>
    <property type="evidence" value="ECO:0007669"/>
    <property type="project" value="TreeGrafter"/>
</dbReference>
<dbReference type="PROSITE" id="PS51755">
    <property type="entry name" value="OMPR_PHOB"/>
    <property type="match status" value="1"/>
</dbReference>
<evidence type="ECO:0000313" key="8">
    <source>
        <dbReference type="EMBL" id="SEC27126.1"/>
    </source>
</evidence>
<dbReference type="GO" id="GO:0005829">
    <property type="term" value="C:cytosol"/>
    <property type="evidence" value="ECO:0007669"/>
    <property type="project" value="TreeGrafter"/>
</dbReference>
<evidence type="ECO:0000256" key="3">
    <source>
        <dbReference type="ARBA" id="ARBA00023125"/>
    </source>
</evidence>
<dbReference type="SUPFAM" id="SSF46894">
    <property type="entry name" value="C-terminal effector domain of the bipartite response regulators"/>
    <property type="match status" value="1"/>
</dbReference>
<dbReference type="CDD" id="cd00383">
    <property type="entry name" value="trans_reg_C"/>
    <property type="match status" value="1"/>
</dbReference>
<evidence type="ECO:0000256" key="1">
    <source>
        <dbReference type="ARBA" id="ARBA00022553"/>
    </source>
</evidence>
<dbReference type="SUPFAM" id="SSF52172">
    <property type="entry name" value="CheY-like"/>
    <property type="match status" value="1"/>
</dbReference>
<dbReference type="Proteomes" id="UP000183687">
    <property type="component" value="Unassembled WGS sequence"/>
</dbReference>
<evidence type="ECO:0000256" key="4">
    <source>
        <dbReference type="PROSITE-ProRule" id="PRU00169"/>
    </source>
</evidence>
<dbReference type="GO" id="GO:0006355">
    <property type="term" value="P:regulation of DNA-templated transcription"/>
    <property type="evidence" value="ECO:0007669"/>
    <property type="project" value="InterPro"/>
</dbReference>
<dbReference type="Gene3D" id="1.10.10.10">
    <property type="entry name" value="Winged helix-like DNA-binding domain superfamily/Winged helix DNA-binding domain"/>
    <property type="match status" value="1"/>
</dbReference>
<dbReference type="InterPro" id="IPR039420">
    <property type="entry name" value="WalR-like"/>
</dbReference>
<reference evidence="8 9" key="1">
    <citation type="submission" date="2016-10" db="EMBL/GenBank/DDBJ databases">
        <authorList>
            <person name="Varghese N."/>
            <person name="Submissions S."/>
        </authorList>
    </citation>
    <scope>NUCLEOTIDE SEQUENCE [LARGE SCALE GENOMIC DNA]</scope>
    <source>
        <strain evidence="8 9">DSM 20586</strain>
    </source>
</reference>
<evidence type="ECO:0000256" key="2">
    <source>
        <dbReference type="ARBA" id="ARBA00023012"/>
    </source>
</evidence>
<evidence type="ECO:0000313" key="9">
    <source>
        <dbReference type="Proteomes" id="UP000183687"/>
    </source>
</evidence>
<dbReference type="InterPro" id="IPR001867">
    <property type="entry name" value="OmpR/PhoB-type_DNA-bd"/>
</dbReference>
<dbReference type="Pfam" id="PF00072">
    <property type="entry name" value="Response_reg"/>
    <property type="match status" value="1"/>
</dbReference>
<keyword evidence="2" id="KW-0902">Two-component regulatory system</keyword>
<organism evidence="8 9">
    <name type="scientific">Atopobium minutum</name>
    <dbReference type="NCBI Taxonomy" id="1381"/>
    <lineage>
        <taxon>Bacteria</taxon>
        <taxon>Bacillati</taxon>
        <taxon>Actinomycetota</taxon>
        <taxon>Coriobacteriia</taxon>
        <taxon>Coriobacteriales</taxon>
        <taxon>Atopobiaceae</taxon>
        <taxon>Atopobium</taxon>
    </lineage>
</organism>
<proteinExistence type="predicted"/>
<dbReference type="Pfam" id="PF00486">
    <property type="entry name" value="Trans_reg_C"/>
    <property type="match status" value="1"/>
</dbReference>
<feature type="domain" description="OmpR/PhoB-type" evidence="7">
    <location>
        <begin position="144"/>
        <end position="241"/>
    </location>
</feature>
<feature type="DNA-binding region" description="OmpR/PhoB-type" evidence="5">
    <location>
        <begin position="144"/>
        <end position="241"/>
    </location>
</feature>
<evidence type="ECO:0000256" key="5">
    <source>
        <dbReference type="PROSITE-ProRule" id="PRU01091"/>
    </source>
</evidence>
<keyword evidence="3 5" id="KW-0238">DNA-binding</keyword>